<keyword evidence="1" id="KW-1133">Transmembrane helix</keyword>
<dbReference type="EMBL" id="JAJAGQ010000005">
    <property type="protein sequence ID" value="KAJ8563114.1"/>
    <property type="molecule type" value="Genomic_DNA"/>
</dbReference>
<feature type="transmembrane region" description="Helical" evidence="1">
    <location>
        <begin position="52"/>
        <end position="70"/>
    </location>
</feature>
<gene>
    <name evidence="2" type="ORF">K7X08_031566</name>
</gene>
<proteinExistence type="predicted"/>
<evidence type="ECO:0000256" key="1">
    <source>
        <dbReference type="SAM" id="Phobius"/>
    </source>
</evidence>
<dbReference type="OrthoDB" id="6474464at2759"/>
<dbReference type="PANTHER" id="PTHR12224">
    <property type="entry name" value="BETA-1,4-MANNOSYL-GLYCOPROTEIN BETA-1,4-N-ACETYLGLUCOSAMINYL-TRANSFERASE"/>
    <property type="match status" value="1"/>
</dbReference>
<dbReference type="InterPro" id="IPR006813">
    <property type="entry name" value="Glyco_trans_17"/>
</dbReference>
<evidence type="ECO:0008006" key="4">
    <source>
        <dbReference type="Google" id="ProtNLM"/>
    </source>
</evidence>
<dbReference type="PANTHER" id="PTHR12224:SF17">
    <property type="entry name" value="BETA 1,4 N-ACETYLGLUCOSAMINYLTRANSFERASE"/>
    <property type="match status" value="1"/>
</dbReference>
<keyword evidence="1" id="KW-0812">Transmembrane</keyword>
<organism evidence="2 3">
    <name type="scientific">Anisodus acutangulus</name>
    <dbReference type="NCBI Taxonomy" id="402998"/>
    <lineage>
        <taxon>Eukaryota</taxon>
        <taxon>Viridiplantae</taxon>
        <taxon>Streptophyta</taxon>
        <taxon>Embryophyta</taxon>
        <taxon>Tracheophyta</taxon>
        <taxon>Spermatophyta</taxon>
        <taxon>Magnoliopsida</taxon>
        <taxon>eudicotyledons</taxon>
        <taxon>Gunneridae</taxon>
        <taxon>Pentapetalae</taxon>
        <taxon>asterids</taxon>
        <taxon>lamiids</taxon>
        <taxon>Solanales</taxon>
        <taxon>Solanaceae</taxon>
        <taxon>Solanoideae</taxon>
        <taxon>Hyoscyameae</taxon>
        <taxon>Anisodus</taxon>
    </lineage>
</organism>
<evidence type="ECO:0000313" key="2">
    <source>
        <dbReference type="EMBL" id="KAJ8563114.1"/>
    </source>
</evidence>
<dbReference type="GO" id="GO:0006044">
    <property type="term" value="P:N-acetylglucosamine metabolic process"/>
    <property type="evidence" value="ECO:0007669"/>
    <property type="project" value="TreeGrafter"/>
</dbReference>
<keyword evidence="3" id="KW-1185">Reference proteome</keyword>
<dbReference type="AlphaFoldDB" id="A0A9Q1MQC2"/>
<dbReference type="Proteomes" id="UP001152561">
    <property type="component" value="Unassembled WGS sequence"/>
</dbReference>
<dbReference type="GO" id="GO:0003830">
    <property type="term" value="F:beta-1,4-mannosylglycoprotein 4-beta-N-acetylglucosaminyltransferase activity"/>
    <property type="evidence" value="ECO:0007669"/>
    <property type="project" value="InterPro"/>
</dbReference>
<accession>A0A9Q1MQC2</accession>
<protein>
    <recommendedName>
        <fullName evidence="4">Beta-1,4-mannosyl-glycoprotein 4-beta-N-acetylglucosaminyltransferase</fullName>
    </recommendedName>
</protein>
<dbReference type="Pfam" id="PF04724">
    <property type="entry name" value="Glyco_transf_17"/>
    <property type="match status" value="1"/>
</dbReference>
<keyword evidence="1" id="KW-0472">Membrane</keyword>
<sequence>MWGISRCCEKIYTVAEGGSGYCSKKKDDLCNQETGRALSMSRLKCIFRGLDLKAYIFLFVLIPTCVWGIYVHGQKITYFLRPLWEKPPKAFNEMPHYYHENVSMENLCKLHGWGIREYPRRVFDAVLFNNEVDMLTIRWKELYPYITEFVILESNSTFTGLPKPSYFANHRDEFEFVESRLTYGQIPGRFRRGENPFVEEAYQRLALDYLLKQAGIQDDDLLLMSDVDEIPSRHTINLLRWCDDIPSVLHLRLKNYLYSFEFLVDNDSWRASVHRYQSGKTRYAHYRQSDVILADAGWHCSFCFRHISEFIFKMKAYSHFDRVRFSHFLNPKRVQRVICNGDDLFDMLPEEYTFREIIGKMGPIPHSYSAVHLPAYLLENADKYKFLLPGNCLRESG</sequence>
<comment type="caution">
    <text evidence="2">The sequence shown here is derived from an EMBL/GenBank/DDBJ whole genome shotgun (WGS) entry which is preliminary data.</text>
</comment>
<dbReference type="GO" id="GO:0016020">
    <property type="term" value="C:membrane"/>
    <property type="evidence" value="ECO:0007669"/>
    <property type="project" value="InterPro"/>
</dbReference>
<name>A0A9Q1MQC2_9SOLA</name>
<evidence type="ECO:0000313" key="3">
    <source>
        <dbReference type="Proteomes" id="UP001152561"/>
    </source>
</evidence>
<reference evidence="3" key="1">
    <citation type="journal article" date="2023" name="Proc. Natl. Acad. Sci. U.S.A.">
        <title>Genomic and structural basis for evolution of tropane alkaloid biosynthesis.</title>
        <authorList>
            <person name="Wanga Y.-J."/>
            <person name="Taina T."/>
            <person name="Yua J.-Y."/>
            <person name="Lia J."/>
            <person name="Xua B."/>
            <person name="Chenc J."/>
            <person name="D'Auriad J.C."/>
            <person name="Huanga J.-P."/>
            <person name="Huanga S.-X."/>
        </authorList>
    </citation>
    <scope>NUCLEOTIDE SEQUENCE [LARGE SCALE GENOMIC DNA]</scope>
    <source>
        <strain evidence="3">cv. KIB-2019</strain>
    </source>
</reference>